<accession>A0A9N7V529</accession>
<feature type="domain" description="Fibronectin type-III" evidence="2">
    <location>
        <begin position="3402"/>
        <end position="3487"/>
    </location>
</feature>
<organism evidence="3 4">
    <name type="scientific">Pleuronectes platessa</name>
    <name type="common">European plaice</name>
    <dbReference type="NCBI Taxonomy" id="8262"/>
    <lineage>
        <taxon>Eukaryota</taxon>
        <taxon>Metazoa</taxon>
        <taxon>Chordata</taxon>
        <taxon>Craniata</taxon>
        <taxon>Vertebrata</taxon>
        <taxon>Euteleostomi</taxon>
        <taxon>Actinopterygii</taxon>
        <taxon>Neopterygii</taxon>
        <taxon>Teleostei</taxon>
        <taxon>Neoteleostei</taxon>
        <taxon>Acanthomorphata</taxon>
        <taxon>Carangaria</taxon>
        <taxon>Pleuronectiformes</taxon>
        <taxon>Pleuronectoidei</taxon>
        <taxon>Pleuronectidae</taxon>
        <taxon>Pleuronectes</taxon>
    </lineage>
</organism>
<feature type="domain" description="Fibronectin type-III" evidence="2">
    <location>
        <begin position="3575"/>
        <end position="3660"/>
    </location>
</feature>
<feature type="domain" description="Fibronectin type-III" evidence="2">
    <location>
        <begin position="1552"/>
        <end position="1637"/>
    </location>
</feature>
<feature type="domain" description="Fibronectin type-III" evidence="2">
    <location>
        <begin position="2049"/>
        <end position="2138"/>
    </location>
</feature>
<feature type="domain" description="Fibronectin type-III" evidence="2">
    <location>
        <begin position="1030"/>
        <end position="1116"/>
    </location>
</feature>
<evidence type="ECO:0000313" key="4">
    <source>
        <dbReference type="Proteomes" id="UP001153269"/>
    </source>
</evidence>
<dbReference type="PANTHER" id="PTHR47135">
    <property type="entry name" value="FIBRONECTIN TYPE III DOMAIN-CONTAINING PROTEIN 7"/>
    <property type="match status" value="1"/>
</dbReference>
<feature type="domain" description="Fibronectin type-III" evidence="2">
    <location>
        <begin position="1873"/>
        <end position="1962"/>
    </location>
</feature>
<feature type="domain" description="Fibronectin type-III" evidence="2">
    <location>
        <begin position="3315"/>
        <end position="3401"/>
    </location>
</feature>
<feature type="domain" description="Fibronectin type-III" evidence="2">
    <location>
        <begin position="1378"/>
        <end position="1464"/>
    </location>
</feature>
<feature type="domain" description="Fibronectin type-III" evidence="2">
    <location>
        <begin position="1465"/>
        <end position="1551"/>
    </location>
</feature>
<keyword evidence="4" id="KW-1185">Reference proteome</keyword>
<feature type="domain" description="Fibronectin type-III" evidence="2">
    <location>
        <begin position="418"/>
        <end position="503"/>
    </location>
</feature>
<dbReference type="InterPro" id="IPR036116">
    <property type="entry name" value="FN3_sf"/>
</dbReference>
<comment type="caution">
    <text evidence="3">The sequence shown here is derived from an EMBL/GenBank/DDBJ whole genome shotgun (WGS) entry which is preliminary data.</text>
</comment>
<feature type="domain" description="Fibronectin type-III" evidence="2">
    <location>
        <begin position="2654"/>
        <end position="2738"/>
    </location>
</feature>
<protein>
    <recommendedName>
        <fullName evidence="2">Fibronectin type-III domain-containing protein</fullName>
    </recommendedName>
</protein>
<feature type="domain" description="Fibronectin type-III" evidence="2">
    <location>
        <begin position="259"/>
        <end position="343"/>
    </location>
</feature>
<dbReference type="SMART" id="SM00060">
    <property type="entry name" value="FN3"/>
    <property type="match status" value="41"/>
</dbReference>
<feature type="domain" description="Fibronectin type-III" evidence="2">
    <location>
        <begin position="2222"/>
        <end position="2311"/>
    </location>
</feature>
<dbReference type="SUPFAM" id="SSF49265">
    <property type="entry name" value="Fibronectin type III"/>
    <property type="match status" value="29"/>
</dbReference>
<feature type="domain" description="Fibronectin type-III" evidence="2">
    <location>
        <begin position="2480"/>
        <end position="2566"/>
    </location>
</feature>
<feature type="domain" description="Fibronectin type-III" evidence="2">
    <location>
        <begin position="2567"/>
        <end position="2653"/>
    </location>
</feature>
<feature type="region of interest" description="Disordered" evidence="1">
    <location>
        <begin position="4319"/>
        <end position="4342"/>
    </location>
</feature>
<feature type="domain" description="Fibronectin type-III" evidence="2">
    <location>
        <begin position="3739"/>
        <end position="3828"/>
    </location>
</feature>
<dbReference type="CDD" id="cd00063">
    <property type="entry name" value="FN3"/>
    <property type="match status" value="6"/>
</dbReference>
<dbReference type="PROSITE" id="PS50853">
    <property type="entry name" value="FN3"/>
    <property type="match status" value="29"/>
</dbReference>
<feature type="domain" description="Fibronectin type-III" evidence="2">
    <location>
        <begin position="3169"/>
        <end position="3256"/>
    </location>
</feature>
<feature type="domain" description="Fibronectin type-III" evidence="2">
    <location>
        <begin position="1638"/>
        <end position="1726"/>
    </location>
</feature>
<dbReference type="Pfam" id="PF09294">
    <property type="entry name" value="Interfer-bind"/>
    <property type="match status" value="1"/>
</dbReference>
<proteinExistence type="predicted"/>
<feature type="non-terminal residue" evidence="3">
    <location>
        <position position="4342"/>
    </location>
</feature>
<dbReference type="InterPro" id="IPR013783">
    <property type="entry name" value="Ig-like_fold"/>
</dbReference>
<dbReference type="PANTHER" id="PTHR47135:SF4">
    <property type="match status" value="1"/>
</dbReference>
<feature type="domain" description="Fibronectin type-III" evidence="2">
    <location>
        <begin position="853"/>
        <end position="943"/>
    </location>
</feature>
<gene>
    <name evidence="3" type="ORF">PLEPLA_LOCUS30740</name>
</gene>
<feature type="domain" description="Fibronectin type-III" evidence="2">
    <location>
        <begin position="4253"/>
        <end position="4339"/>
    </location>
</feature>
<name>A0A9N7V529_PLEPL</name>
<dbReference type="InterPro" id="IPR003961">
    <property type="entry name" value="FN3_dom"/>
</dbReference>
<feature type="domain" description="Fibronectin type-III" evidence="2">
    <location>
        <begin position="2913"/>
        <end position="2998"/>
    </location>
</feature>
<feature type="domain" description="Fibronectin type-III" evidence="2">
    <location>
        <begin position="4060"/>
        <end position="4156"/>
    </location>
</feature>
<evidence type="ECO:0000256" key="1">
    <source>
        <dbReference type="SAM" id="MobiDB-lite"/>
    </source>
</evidence>
<dbReference type="InterPro" id="IPR015373">
    <property type="entry name" value="Interferon/interleukin_rcp_dom"/>
</dbReference>
<evidence type="ECO:0000259" key="2">
    <source>
        <dbReference type="PROSITE" id="PS50853"/>
    </source>
</evidence>
<feature type="domain" description="Fibronectin type-III" evidence="2">
    <location>
        <begin position="1204"/>
        <end position="1290"/>
    </location>
</feature>
<feature type="domain" description="Fibronectin type-III" evidence="2">
    <location>
        <begin position="3973"/>
        <end position="4059"/>
    </location>
</feature>
<feature type="compositionally biased region" description="Low complexity" evidence="1">
    <location>
        <begin position="4319"/>
        <end position="4331"/>
    </location>
</feature>
<dbReference type="Gene3D" id="2.60.40.10">
    <property type="entry name" value="Immunoglobulins"/>
    <property type="match status" value="28"/>
</dbReference>
<feature type="domain" description="Fibronectin type-III" evidence="2">
    <location>
        <begin position="1"/>
        <end position="87"/>
    </location>
</feature>
<feature type="domain" description="Fibronectin type-III" evidence="2">
    <location>
        <begin position="2739"/>
        <end position="2825"/>
    </location>
</feature>
<dbReference type="Pfam" id="PF00041">
    <property type="entry name" value="fn3"/>
    <property type="match status" value="6"/>
</dbReference>
<dbReference type="Proteomes" id="UP001153269">
    <property type="component" value="Unassembled WGS sequence"/>
</dbReference>
<evidence type="ECO:0000313" key="3">
    <source>
        <dbReference type="EMBL" id="CAB1443025.1"/>
    </source>
</evidence>
<reference evidence="3" key="1">
    <citation type="submission" date="2020-03" db="EMBL/GenBank/DDBJ databases">
        <authorList>
            <person name="Weist P."/>
        </authorList>
    </citation>
    <scope>NUCLEOTIDE SEQUENCE</scope>
</reference>
<feature type="domain" description="Fibronectin type-III" evidence="2">
    <location>
        <begin position="3886"/>
        <end position="3972"/>
    </location>
</feature>
<dbReference type="EMBL" id="CADEAL010002990">
    <property type="protein sequence ID" value="CAB1443025.1"/>
    <property type="molecule type" value="Genomic_DNA"/>
</dbReference>
<sequence length="4342" mass="457138">PEVPTITQAYSKHSDSITVEFTEVPGATNYILRAESGDFFFETKVNSTPGTMMSLQPLTNYMISVMSVNSGGRSQPSNDFEAKTVGIAPQLNTTSPTNDTILVYWPAVQQAVLYTLCIIREGSSTRTKVNTTDTMVTFDGLEAGTMYCIKGTAWDADGRTGDDLTVCQITRPPSPDVAFVQLTQGRSLGLAVYWVPVQGAETYVALTSDGENCTSTANSYCFIVNVECGQNHSLTVTASNEAGSSSPSNPAEYLTYPCPPENIWVEEPEAGNCSLVWDEVQLVEYYIAFIKRDDGTENSCNTTATTCQFFCMCGHTYLTTVFPYNQAGSSPASQNVTVQLVSTETLEVMWSPVNGAELYETTAQQTNDVVHCNDTAPVCALSDLRCNTAYSVTVTPCSESRGCNRTCTAHTHETAPCSPEILNMTQTNNATYRVHITTPNTPNTNSQITATGRYDTHTCQTRNSSCELTQLPCGSIYDVTAVATTAVGRSLPGYSKSLETGPCCPAFVNVTQVTQAMTNVTWSPGHGARSYITSLTSSKGHAKCHTMDTHCLMGCITCSTNYSVHLEAISSTGHKSECQYRGFSSSPCCPSGIKLYRTANNSLRVHWRSSGSQIHNHSVELYGTGANYTCVAAAGRTHCDIQEDSCGDVYTVVVAPVTQNRIKVQFCQPRKYSGCNILSVTSPSASTLNVIWSSYPAASFYLLDLKVVNSSDFATVAVMQSAPSTQKLVQGLRPGRVYQVTLKVLEFWNVVCQDVEIAMTVPATSQITYSKALSSTSIEFEWSNVTGADSYILFVEKLFVFPIIQYNQTFTTLKGQVNGLSPSTTYSCYIYSSNIAGSGAKSSIRSIMTLVQPPTVVDLVPLGISSAHVTWGSVSKVLLYQVTVSDHDNPSNTPVIKETSGTSMDITNLEPCSTYTVGVSSVNVFLEPGEPINVNHTTSTINPVTTISVSYNCSSGMVTVTWDLVFGANSYRATAVDSSDQSLNCTSASTSCQITQLNCGEKYQVRVTAISDDCSNTSEASAMFETVPCAPVDLQTQHQCSSNLILFSWAPTNKTLYYVATAVDDAGAVTECRTVDTVCYFSNVNCGRFYRYTVYAISSGCNSEVSQPKSVQTAPCLPTNVQTSDQCQPDVLITTWDSAAGALSYNLEARGNTENSYNCSSSSNSCALTGVSCGEHLSVWLTASNDNCNTTQVLGGPAQTVPCSPINISVSVDCSQDSAKLNWTTRNGAIFYIAVAQDTSGNKRSCNSFGTNCLIDGLTCGQNYTASVIGTNLKCNSTASEEVTFMTAPCPPTNIEAFRDCEANHALIVWQNHQPTGLYTATIVERSGAQLNCTSNTVNNCKIDSLPCGKTYNVSVTYNDGNCQSTSTTISMDSVPCGPEDVRASVACVTGELAVTWNISAPAENYTAIISRGMGQALHCNSTDTQCTTGGLLCGSSYGVIVFSVTGSCFSLPSTEALVQTLPCPPTNVTATRTCAPDPVPVSWVASDSAKHYTAVALSSGGHRSECSTNGTSCSLPALQCGENYTIGVSGADDNCTGQQSNTVSVITEPCPPSNVSSQLVCSAGMARLSWSPSANAASYDVKAYSGGQNLTCTSSSPNCTLSNLVCGKAYDIHVTATDGTCVSNHSAPFTQDPVPCAPQNISTNLLCGTTDLMVNWTLHNKPLNYSVTALPLAGNLSALTCHSGSSSCSLTGLRCGWMYNVSVKASSGSCSGPWSSPQTVTTAPCPPQGITAVAHCGSDSLMASWNSSPGATAYLTTVTGPGGYSDSCSSSNLTCSVAGLQCGRPCDPVNVTSNVHCGSDMATVSWVAAAGAVAYTVFARDSSAQNNISCRSSSTSCQLNQLLCGKAYNLTVVAEDDSCNSTGSTGAVLVTAPCSPSVQNSTQICGTNSSSLSWGSMADAVGYIVNATSASGHKVSCSSASATCTLTDLLCSETYTATIVAQGSQCDSSPGPSTNITTAPCPPSVISKQYNCGTNTAVFSWTDPAGSLSFRGQLGAEGYQDSCQTTNTSCVFQNLPCDLDFNVTVRAQGLHCTSVPSVSESLKTVPCAPQNVSATPGCSNHSALVTWVGSPSAVGYNVTATGQDGHTHHCHTNTTMCQIPDIHCGETYIIKVTPFSETCIGDHSAALSLIAGLCAPSNVTASPACDDSTVSWSLVAGAEMYLATATADDGHNHTCSSNGSLSCNFTDLHCGETYSVAVVTLDRGCWSEPSSAATLRTALCPSTNLTGQVNCDNNMLTLVWDASPEPGATYTLQTEMMGGALPPSEHSTSNTSHTFTDLLCGQRYAFRIATQDGNCRSSYSPPTEMSTAPCQPTNFTARVDCGTNNGNFLWVESIGAGFYTVEVTGEHGHVASCSSNSTSCTVKLHCSRSYSATLVASTESCNSTKHADIHFESGDVVADVNCNTNVMNVSWTQNVGSDEYTALAIGTDGHNTSCNSTSNSCCIHDLQCGKVYDVVVTSSSVHCSIIAGSDYKVQSAPCKPENTTVDQNCSSNVMTVKWDRSGTNQNHTVTASSASGVNSTCDSTESSCSFLHLGCGQLYTFTVMGHTNVCMSEISSPIEKTTAPCPPTNVSAELNCTTHQALVSWSSAAAATAYIIQANSTNGHMSSCSDMGTSCHLDNLVCGQQYSVVVEAMHTGCPGPASSPAMLTTEPCVPTNLSVHYNVSTAQVMWAAARGASSYSVEAVTDQGSTVTCNTTNNGCSLNGLQCGHIYNVTATAHNQACDSLMSATHPLMTEPCPPTNVQANISCEQLTATVSWERSNLAVDYIAYLDNRNGQYTSCVSIDTQCTVSGLACGTEYNVWVKAQGQQNNSSDSTVVSATSGPCKPSSIEAIMDCEVSNATVSWQPSVGAVSYAAELTASSGHTSSCTTNHTSCQLSPLQCGEEYNITVTARGEGCNSTAQMAGHLATEPCVPQNLSVHYNVSRAQVMWNAASGASSYSVEAVTDQGSRVTCNTTSNSCSLNGLQCGQIYNVTVSSHNQACNNTLTSEPQCLMTAMFRQTVVCEQLTSNVSWEQSDLAVGYVAYLHNQNGHHTSCVSAETQCSASGLTCGTVYNVWVKALGEKYNSSDSTVVTLTSAPCLPGAVAVEVNCNSDGAAVVSWNTTYGTANFSLTAPVGGSLQTLCTTQQNSCNVTNLTCGETYNLSLTVTNEQCSLAAPMPANLTTGPCPPQRVDVNRPCGSSSTVLSWEEDSDVDLYTATAINTSGGEVEKCNSTGSTCPFNSLACGETYNFTVTAHSRGCCSQASDTVSIQTEPCQPVITSAQVLCQSDQVQISWLPASGVMNYLVTAMGSLGYVDAHNTTQTLLSATLPSPCVPQHVTPYVQCESNVGSVSWGPSDGAESYVAVATGLDGHNHQCVTNTTSCTWTDLHCGEEYTVVVRAKEGNCTSVPSNSSVIHMDPCVPQNLVASADCNMKVVSLSWDASNGTRLYMVSAEGGDNTTGLTTNVTTANLSDLACGQNYSLTVTPHNPQCPGSSSAPASIQTWPCPPSGISTTQDCLSGNVTVTWQAGNGSDYYTVTMETDSGLSETSMSNSNLKVIPGLTCGHNFTVSVTASNQQCNTTSSETTRLQPVPCVPTNVSVVMDCANNTALVSWSASRGALQYSVTARGGHGNVSCQTSDLSCSLGNLTCGSSYTVQVAAVDDSCSSVPSQAVALNSAPCPPQNVSAHFNCSTNDMTVSWDATREADHFLVSVVTDNGGISESCNTTNTACSLRNVTCGKTFTVHVTSVRGDCSSQQSQAHTVQSGANLDCVTNSAWISWDAAPGADSYTVSAVGGGNHTANCSTSSNTTCEVEDLECGVLYHFSVTAKNSQCESRPGATIDLQTAPCSLSAITAISQCHNSSILVICYLYGAQCGLRYTIIVAASSDQCSSMRSPPYRISMEPCPPRNVTVDSSCEDHRALVSWARSPVAETYSVVAMAADGHVHTCNTTSSNCSVSDLHCDEQYTVFVTAHHENCSSRASQNATVKTGPCQPDGVSVTFHCHNQSAVLSWTPRDNAVEYYGCAQSANGEMLYCYSTDGNCTIDGLECGAVYNFSVQASDGTCNSSFSESLQRGAVPCPPDTVEVQLLPMQTEVQVTRVTWTRISCRDTEYKLALTGSLLGDGQALFELSSYWTNRTYFEIPLPCGSSYEATVQSRNSAGTSNASVALSGTTAPCPPSAVVYSGNSTFASISWNASVYATAYTLYDNSVTPLTQLCRTAGLSCSLSNITSSSLVITASNAAGESEAEQIINVIPHARRRRHLLEVQDGGLSAPVLHITQIASTVVLVEWETVDDTSEYSLVRRQQGSSSPPEELTVYGGMILVTELSPSSNYCFTVSASSSATSGPESEPVCVQTGPGLSQ</sequence>
<feature type="domain" description="Fibronectin type-III" evidence="2">
    <location>
        <begin position="2826"/>
        <end position="2912"/>
    </location>
</feature>
<feature type="domain" description="Fibronectin type-III" evidence="2">
    <location>
        <begin position="88"/>
        <end position="174"/>
    </location>
</feature>